<name>A0A1G6EKD8_9HYPH</name>
<proteinExistence type="predicted"/>
<evidence type="ECO:0000313" key="2">
    <source>
        <dbReference type="Proteomes" id="UP000199071"/>
    </source>
</evidence>
<evidence type="ECO:0000313" key="1">
    <source>
        <dbReference type="EMBL" id="SDB57834.1"/>
    </source>
</evidence>
<dbReference type="STRING" id="665467.SAMN02982931_04621"/>
<sequence>MAELTATTVPSVSARIVKRTLSAPRYSVRIGVGSTAHGTIEPHRWRLGSQVDPSNIDTNAWVLATSILEGDDR</sequence>
<dbReference type="AlphaFoldDB" id="A0A1G6EKD8"/>
<organism evidence="1 2">
    <name type="scientific">Bauldia litoralis</name>
    <dbReference type="NCBI Taxonomy" id="665467"/>
    <lineage>
        <taxon>Bacteria</taxon>
        <taxon>Pseudomonadati</taxon>
        <taxon>Pseudomonadota</taxon>
        <taxon>Alphaproteobacteria</taxon>
        <taxon>Hyphomicrobiales</taxon>
        <taxon>Kaistiaceae</taxon>
        <taxon>Bauldia</taxon>
    </lineage>
</organism>
<reference evidence="1 2" key="1">
    <citation type="submission" date="2016-10" db="EMBL/GenBank/DDBJ databases">
        <authorList>
            <person name="de Groot N.N."/>
        </authorList>
    </citation>
    <scope>NUCLEOTIDE SEQUENCE [LARGE SCALE GENOMIC DNA]</scope>
    <source>
        <strain evidence="1 2">ATCC 35022</strain>
    </source>
</reference>
<keyword evidence="2" id="KW-1185">Reference proteome</keyword>
<dbReference type="Proteomes" id="UP000199071">
    <property type="component" value="Unassembled WGS sequence"/>
</dbReference>
<gene>
    <name evidence="1" type="ORF">SAMN02982931_04621</name>
</gene>
<protein>
    <submittedName>
        <fullName evidence="1">Uncharacterized protein</fullName>
    </submittedName>
</protein>
<dbReference type="EMBL" id="FMXQ01000013">
    <property type="protein sequence ID" value="SDB57834.1"/>
    <property type="molecule type" value="Genomic_DNA"/>
</dbReference>
<accession>A0A1G6EKD8</accession>